<evidence type="ECO:0000256" key="2">
    <source>
        <dbReference type="SAM" id="MobiDB-lite"/>
    </source>
</evidence>
<protein>
    <recommendedName>
        <fullName evidence="3">HMG box domain-containing protein</fullName>
    </recommendedName>
</protein>
<evidence type="ECO:0000313" key="4">
    <source>
        <dbReference type="EMBL" id="KAJ2754896.1"/>
    </source>
</evidence>
<dbReference type="Pfam" id="PF00505">
    <property type="entry name" value="HMG_box"/>
    <property type="match status" value="1"/>
</dbReference>
<dbReference type="InterPro" id="IPR009071">
    <property type="entry name" value="HMG_box_dom"/>
</dbReference>
<name>A0A9W8H310_9FUNG</name>
<reference evidence="4" key="1">
    <citation type="submission" date="2022-07" db="EMBL/GenBank/DDBJ databases">
        <title>Phylogenomic reconstructions and comparative analyses of Kickxellomycotina fungi.</title>
        <authorList>
            <person name="Reynolds N.K."/>
            <person name="Stajich J.E."/>
            <person name="Barry K."/>
            <person name="Grigoriev I.V."/>
            <person name="Crous P."/>
            <person name="Smith M.E."/>
        </authorList>
    </citation>
    <scope>NUCLEOTIDE SEQUENCE</scope>
    <source>
        <strain evidence="4">BCRC 34297</strain>
    </source>
</reference>
<evidence type="ECO:0000313" key="5">
    <source>
        <dbReference type="Proteomes" id="UP001140011"/>
    </source>
</evidence>
<dbReference type="Gene3D" id="1.10.30.10">
    <property type="entry name" value="High mobility group box domain"/>
    <property type="match status" value="1"/>
</dbReference>
<dbReference type="Proteomes" id="UP001140011">
    <property type="component" value="Unassembled WGS sequence"/>
</dbReference>
<comment type="caution">
    <text evidence="4">The sequence shown here is derived from an EMBL/GenBank/DDBJ whole genome shotgun (WGS) entry which is preliminary data.</text>
</comment>
<feature type="DNA-binding region" description="HMG box" evidence="1">
    <location>
        <begin position="164"/>
        <end position="225"/>
    </location>
</feature>
<organism evidence="4 5">
    <name type="scientific">Coemansia pectinata</name>
    <dbReference type="NCBI Taxonomy" id="1052879"/>
    <lineage>
        <taxon>Eukaryota</taxon>
        <taxon>Fungi</taxon>
        <taxon>Fungi incertae sedis</taxon>
        <taxon>Zoopagomycota</taxon>
        <taxon>Kickxellomycotina</taxon>
        <taxon>Kickxellomycetes</taxon>
        <taxon>Kickxellales</taxon>
        <taxon>Kickxellaceae</taxon>
        <taxon>Coemansia</taxon>
    </lineage>
</organism>
<gene>
    <name evidence="4" type="ORF">GGI19_002077</name>
</gene>
<feature type="domain" description="HMG box" evidence="3">
    <location>
        <begin position="164"/>
        <end position="225"/>
    </location>
</feature>
<dbReference type="PROSITE" id="PS50118">
    <property type="entry name" value="HMG_BOX_2"/>
    <property type="match status" value="1"/>
</dbReference>
<dbReference type="GO" id="GO:0005634">
    <property type="term" value="C:nucleus"/>
    <property type="evidence" value="ECO:0007669"/>
    <property type="project" value="UniProtKB-UniRule"/>
</dbReference>
<feature type="region of interest" description="Disordered" evidence="2">
    <location>
        <begin position="286"/>
        <end position="320"/>
    </location>
</feature>
<sequence length="528" mass="57253">MDSYPSHFAYAASADANAYMSSLRYPGMGMTPMLGPMHMDPMYNAPITSEPAPSNALPCSSRIGNKSSSSFIYRYDDAHGASKIKCHQLCTSEGRLFVEHLPNHTILYIPNSSSIEQALCELRKPRSQTKQQKHNASLVQQEQLLSQPQPEPQPPVVRKTKEKSAKPINAFIKYRSFKIAELKQQYPEVSQTEISRLAGECWKSEDEGIKNQFRVQYQEEKKVYDLKKAIGTGAKRARETSVTLSENDAASVLGDATSAPLSDECGGSVDASLADVYPADFDPKRRRRSLTLPPTGASACVRSSSSSPMLQAQTASKRRRCVTTELRRQLAAKSSAIMATPPPPPPASVAPTMIASRPHSMENEHNQYAAASAGGYYGDLSFAAPSMAGCNEHLVLSAHNSPAMMAAMHPHANTYLNDMSLPLNPAFGMHHHSDFASMSPPHLSSDGSVLSINTSFTGNGPTPDHHSAPFDIYSSPGHDDLANSVVNAHLIAANLSSFMAADAGYPHHSTHHGLTDNIDSLSASEYFH</sequence>
<keyword evidence="1" id="KW-0238">DNA-binding</keyword>
<dbReference type="GO" id="GO:0003677">
    <property type="term" value="F:DNA binding"/>
    <property type="evidence" value="ECO:0007669"/>
    <property type="project" value="UniProtKB-UniRule"/>
</dbReference>
<feature type="region of interest" description="Disordered" evidence="2">
    <location>
        <begin position="125"/>
        <end position="162"/>
    </location>
</feature>
<dbReference type="EMBL" id="JANBUH010000089">
    <property type="protein sequence ID" value="KAJ2754896.1"/>
    <property type="molecule type" value="Genomic_DNA"/>
</dbReference>
<keyword evidence="1" id="KW-0539">Nucleus</keyword>
<feature type="compositionally biased region" description="Low complexity" evidence="2">
    <location>
        <begin position="137"/>
        <end position="148"/>
    </location>
</feature>
<evidence type="ECO:0000256" key="1">
    <source>
        <dbReference type="PROSITE-ProRule" id="PRU00267"/>
    </source>
</evidence>
<accession>A0A9W8H310</accession>
<keyword evidence="5" id="KW-1185">Reference proteome</keyword>
<proteinExistence type="predicted"/>
<evidence type="ECO:0000259" key="3">
    <source>
        <dbReference type="PROSITE" id="PS50118"/>
    </source>
</evidence>
<dbReference type="SMART" id="SM00398">
    <property type="entry name" value="HMG"/>
    <property type="match status" value="1"/>
</dbReference>
<dbReference type="OrthoDB" id="6247875at2759"/>
<dbReference type="AlphaFoldDB" id="A0A9W8H310"/>
<dbReference type="SUPFAM" id="SSF47095">
    <property type="entry name" value="HMG-box"/>
    <property type="match status" value="1"/>
</dbReference>
<dbReference type="InterPro" id="IPR036910">
    <property type="entry name" value="HMG_box_dom_sf"/>
</dbReference>